<dbReference type="Gene3D" id="3.40.720.10">
    <property type="entry name" value="Alkaline Phosphatase, subunit A"/>
    <property type="match status" value="1"/>
</dbReference>
<gene>
    <name evidence="2" type="ORF">GT003_28935</name>
</gene>
<dbReference type="GO" id="GO:0016740">
    <property type="term" value="F:transferase activity"/>
    <property type="evidence" value="ECO:0007669"/>
    <property type="project" value="UniProtKB-KW"/>
</dbReference>
<feature type="domain" description="Sulfatase N-terminal" evidence="1">
    <location>
        <begin position="8"/>
        <end position="294"/>
    </location>
</feature>
<dbReference type="PANTHER" id="PTHR43751:SF1">
    <property type="entry name" value="SULFATASE ATSG-RELATED"/>
    <property type="match status" value="1"/>
</dbReference>
<name>A0A7X5C1S9_9BACL</name>
<dbReference type="EMBL" id="JAAAMU010000025">
    <property type="protein sequence ID" value="NBC73006.1"/>
    <property type="molecule type" value="Genomic_DNA"/>
</dbReference>
<dbReference type="OrthoDB" id="9762324at2"/>
<dbReference type="PANTHER" id="PTHR43751">
    <property type="entry name" value="SULFATASE"/>
    <property type="match status" value="1"/>
</dbReference>
<dbReference type="Pfam" id="PF00884">
    <property type="entry name" value="Sulfatase"/>
    <property type="match status" value="1"/>
</dbReference>
<dbReference type="CDD" id="cd16027">
    <property type="entry name" value="SGSH"/>
    <property type="match status" value="1"/>
</dbReference>
<dbReference type="GO" id="GO:0016787">
    <property type="term" value="F:hydrolase activity"/>
    <property type="evidence" value="ECO:0007669"/>
    <property type="project" value="UniProtKB-KW"/>
</dbReference>
<evidence type="ECO:0000313" key="2">
    <source>
        <dbReference type="EMBL" id="NBC73006.1"/>
    </source>
</evidence>
<dbReference type="InterPro" id="IPR052701">
    <property type="entry name" value="GAG_Ulvan_Degrading_Sulfatases"/>
</dbReference>
<sequence>MNRSEQRPNILVAIADDASHMSAYGHRFVHTPHFDRVAAEGIRFTQAFTTNPKCAPSRASLLTGRHTWELEEACNHFGLFNAKFAVYPTLLESAGYLVGYTGKGWGPGDWKRGGFARNPAGAEYNRRKLTPPDRTKISDKDYAANFDDFLNDRKDGQPFCFWYGGHEPHRAYEPGEGLRAGKRLEDVEVPAYLPDDPSVRGDLLDYAYELEWFDRQLGRMLARLEALGELDRTLVIVTSDNGMPFPRVKGQMYEQDFRLPLAVRWRDRVRGGRVVDDLISFVDLAPTILEAAGVPVPPEMAGAGLRGILESAGSGKVDPARRRVYMGKERHDVGTEGDVGYPVRCIRTDRYLYVRNFKPELWPAGNPETGFTNVDSSPTKSLILEQHARGEDYYYALSFGKRPAEELYDIRRDPDCLCNLADDVSFAELKEALWRELADELARTGDPRMRGQGDVFDAYEYVGQGKHSWKAYVEGYFEKQKY</sequence>
<dbReference type="AlphaFoldDB" id="A0A7X5C1S9"/>
<protein>
    <submittedName>
        <fullName evidence="2">Sulfatase-like hydrolase/transferase</fullName>
    </submittedName>
</protein>
<accession>A0A7X5C1S9</accession>
<reference evidence="2 3" key="1">
    <citation type="submission" date="2020-01" db="EMBL/GenBank/DDBJ databases">
        <title>Paenibacillus soybeanensis sp. nov. isolated from the nodules of soybean (Glycine max(L.) Merr).</title>
        <authorList>
            <person name="Wang H."/>
        </authorList>
    </citation>
    <scope>NUCLEOTIDE SEQUENCE [LARGE SCALE GENOMIC DNA]</scope>
    <source>
        <strain evidence="2 3">DSM 23054</strain>
    </source>
</reference>
<dbReference type="InterPro" id="IPR017850">
    <property type="entry name" value="Alkaline_phosphatase_core_sf"/>
</dbReference>
<dbReference type="Proteomes" id="UP000558113">
    <property type="component" value="Unassembled WGS sequence"/>
</dbReference>
<keyword evidence="2" id="KW-0378">Hydrolase</keyword>
<dbReference type="SUPFAM" id="SSF53649">
    <property type="entry name" value="Alkaline phosphatase-like"/>
    <property type="match status" value="1"/>
</dbReference>
<evidence type="ECO:0000259" key="1">
    <source>
        <dbReference type="Pfam" id="PF00884"/>
    </source>
</evidence>
<keyword evidence="2" id="KW-0808">Transferase</keyword>
<dbReference type="RefSeq" id="WP_161704536.1">
    <property type="nucleotide sequence ID" value="NZ_JAAAMU010000025.1"/>
</dbReference>
<comment type="caution">
    <text evidence="2">The sequence shown here is derived from an EMBL/GenBank/DDBJ whole genome shotgun (WGS) entry which is preliminary data.</text>
</comment>
<dbReference type="InterPro" id="IPR000917">
    <property type="entry name" value="Sulfatase_N"/>
</dbReference>
<proteinExistence type="predicted"/>
<organism evidence="2 3">
    <name type="scientific">Paenibacillus sacheonensis</name>
    <dbReference type="NCBI Taxonomy" id="742054"/>
    <lineage>
        <taxon>Bacteria</taxon>
        <taxon>Bacillati</taxon>
        <taxon>Bacillota</taxon>
        <taxon>Bacilli</taxon>
        <taxon>Bacillales</taxon>
        <taxon>Paenibacillaceae</taxon>
        <taxon>Paenibacillus</taxon>
    </lineage>
</organism>
<evidence type="ECO:0000313" key="3">
    <source>
        <dbReference type="Proteomes" id="UP000558113"/>
    </source>
</evidence>
<keyword evidence="3" id="KW-1185">Reference proteome</keyword>